<reference evidence="4" key="1">
    <citation type="submission" date="2021-01" db="EMBL/GenBank/DDBJ databases">
        <authorList>
            <person name="Corre E."/>
            <person name="Pelletier E."/>
            <person name="Niang G."/>
            <person name="Scheremetjew M."/>
            <person name="Finn R."/>
            <person name="Kale V."/>
            <person name="Holt S."/>
            <person name="Cochrane G."/>
            <person name="Meng A."/>
            <person name="Brown T."/>
            <person name="Cohen L."/>
        </authorList>
    </citation>
    <scope>NUCLEOTIDE SEQUENCE</scope>
    <source>
        <strain evidence="4">10249 10 AB</strain>
    </source>
</reference>
<dbReference type="FunFam" id="3.30.420.40:FF:000171">
    <property type="entry name" value="Heat shock 70 kDa protein 4"/>
    <property type="match status" value="2"/>
</dbReference>
<proteinExistence type="predicted"/>
<dbReference type="SUPFAM" id="SSF53067">
    <property type="entry name" value="Actin-like ATPase domain"/>
    <property type="match status" value="2"/>
</dbReference>
<dbReference type="FunFam" id="3.90.640.10:FF:000003">
    <property type="entry name" value="Molecular chaperone DnaK"/>
    <property type="match status" value="1"/>
</dbReference>
<dbReference type="InterPro" id="IPR013126">
    <property type="entry name" value="Hsp_70_fam"/>
</dbReference>
<dbReference type="FunFam" id="1.20.1270.10:FF:000002">
    <property type="entry name" value="Heat shock 70 kDa protein 4"/>
    <property type="match status" value="1"/>
</dbReference>
<dbReference type="GO" id="GO:0005829">
    <property type="term" value="C:cytosol"/>
    <property type="evidence" value="ECO:0007669"/>
    <property type="project" value="TreeGrafter"/>
</dbReference>
<keyword evidence="2" id="KW-0067">ATP-binding</keyword>
<gene>
    <name evidence="4" type="ORF">PAUS00366_LOCUS856</name>
</gene>
<dbReference type="InterPro" id="IPR029047">
    <property type="entry name" value="HSP70_peptide-bd_sf"/>
</dbReference>
<feature type="compositionally biased region" description="Basic and acidic residues" evidence="3">
    <location>
        <begin position="790"/>
        <end position="803"/>
    </location>
</feature>
<dbReference type="Gene3D" id="3.30.420.40">
    <property type="match status" value="2"/>
</dbReference>
<name>A0A7S4A9H1_9STRA</name>
<dbReference type="GO" id="GO:0005524">
    <property type="term" value="F:ATP binding"/>
    <property type="evidence" value="ECO:0007669"/>
    <property type="project" value="UniProtKB-KW"/>
</dbReference>
<dbReference type="EMBL" id="HBIX01001126">
    <property type="protein sequence ID" value="CAE0708136.1"/>
    <property type="molecule type" value="Transcribed_RNA"/>
</dbReference>
<dbReference type="InterPro" id="IPR029048">
    <property type="entry name" value="HSP70_C_sf"/>
</dbReference>
<evidence type="ECO:0000256" key="1">
    <source>
        <dbReference type="ARBA" id="ARBA00022741"/>
    </source>
</evidence>
<evidence type="ECO:0000256" key="2">
    <source>
        <dbReference type="ARBA" id="ARBA00022840"/>
    </source>
</evidence>
<sequence>MSVVGLDIGLQNCVIAAAGRGGVDVILNGNSNRLNPAMVTFDESRRMGEDVSGSTSISKFKTTIKNMKRLIGLAFDDPRAQSEMKRVPFECFPISHSSGGPPSIGVKSSNGDGEDAIIPIEQVLGMVVHHMGMIAAQKASESSTSNSTVAADLFPQDWVIAIPPYYTDAQRRAVLNGCQIVGIPGVQRLMHENTATALAYGIFKDIRKQFTKEEPTNVMFIDMGASAFTVTIAAFEPGKLTIKACNFDVTVGGRDFDDVIGNWIAEKFVEKYGKKLSSAPQSKPKVMLKILAAAEKAKKTLSPQGVKEASINLECLMEDLDFNIMFKATDYETMSAPLLAKLEEPIKKTLAEAKLTPADLSSVEIVGGSTRIGFLKKKLLDILGVETMSTTMNADESVSRGAALQSAILSPRFKVLPYEIIEYGTFPVKFAWDEDKDQGMQVDTEGTELPASSVTMFGRGLNFPVVRRVTLKRDGEFKVSASYDDSAKTYGLESGATQDISNWTIKAPAGEEKKIRINVKQDIHGIVQMSSTQMVEEIEEEEPAPAAKEGDAKAGEEAKEGEAPAPAEKKKKVKRTNLDYTESKPLEWTVDEIANFTQAETALRNIDRVVKETSDMRNKLESYIYNMRDKITMNSSLGAYATEAEKNEFVKKNEETENWLYEDGFDAQKDVLAEKFGELEKLGNPVEKRAEEAKARPNAVASLQKNVDKHKKWLADAQANENFAHITEEEFGTCHKKCDEVSNWLYEMLDKQGSLAQNVDPAFCVADVNSKNKGLSNVCSPIVHKPKPKPKVEPPKEDPKPAADADAPAPEAEKAAEPVPMETEEPGEKKEDKMEVDEA</sequence>
<dbReference type="SUPFAM" id="SSF100934">
    <property type="entry name" value="Heat shock protein 70kD (HSP70), C-terminal subdomain"/>
    <property type="match status" value="2"/>
</dbReference>
<dbReference type="GO" id="GO:0005634">
    <property type="term" value="C:nucleus"/>
    <property type="evidence" value="ECO:0007669"/>
    <property type="project" value="TreeGrafter"/>
</dbReference>
<evidence type="ECO:0000256" key="3">
    <source>
        <dbReference type="SAM" id="MobiDB-lite"/>
    </source>
</evidence>
<organism evidence="4">
    <name type="scientific">Pseudo-nitzschia australis</name>
    <dbReference type="NCBI Taxonomy" id="44445"/>
    <lineage>
        <taxon>Eukaryota</taxon>
        <taxon>Sar</taxon>
        <taxon>Stramenopiles</taxon>
        <taxon>Ochrophyta</taxon>
        <taxon>Bacillariophyta</taxon>
        <taxon>Bacillariophyceae</taxon>
        <taxon>Bacillariophycidae</taxon>
        <taxon>Bacillariales</taxon>
        <taxon>Bacillariaceae</taxon>
        <taxon>Pseudo-nitzschia</taxon>
    </lineage>
</organism>
<dbReference type="PANTHER" id="PTHR45639">
    <property type="entry name" value="HSC70CB, ISOFORM G-RELATED"/>
    <property type="match status" value="1"/>
</dbReference>
<accession>A0A7S4A9H1</accession>
<protein>
    <submittedName>
        <fullName evidence="4">Uncharacterized protein</fullName>
    </submittedName>
</protein>
<evidence type="ECO:0000313" key="4">
    <source>
        <dbReference type="EMBL" id="CAE0708136.1"/>
    </source>
</evidence>
<dbReference type="Gene3D" id="3.90.640.10">
    <property type="entry name" value="Actin, Chain A, domain 4"/>
    <property type="match status" value="1"/>
</dbReference>
<dbReference type="GO" id="GO:0140662">
    <property type="term" value="F:ATP-dependent protein folding chaperone"/>
    <property type="evidence" value="ECO:0007669"/>
    <property type="project" value="InterPro"/>
</dbReference>
<feature type="region of interest" description="Disordered" evidence="3">
    <location>
        <begin position="775"/>
        <end position="839"/>
    </location>
</feature>
<dbReference type="PANTHER" id="PTHR45639:SF4">
    <property type="entry name" value="HSC70CB, ISOFORM G"/>
    <property type="match status" value="1"/>
</dbReference>
<dbReference type="Gene3D" id="3.30.30.30">
    <property type="match status" value="1"/>
</dbReference>
<dbReference type="AlphaFoldDB" id="A0A7S4A9H1"/>
<dbReference type="Pfam" id="PF00012">
    <property type="entry name" value="HSP70"/>
    <property type="match status" value="1"/>
</dbReference>
<feature type="compositionally biased region" description="Basic and acidic residues" evidence="3">
    <location>
        <begin position="548"/>
        <end position="562"/>
    </location>
</feature>
<keyword evidence="1" id="KW-0547">Nucleotide-binding</keyword>
<dbReference type="Gene3D" id="1.20.1270.10">
    <property type="match status" value="1"/>
</dbReference>
<dbReference type="PRINTS" id="PR00301">
    <property type="entry name" value="HEATSHOCK70"/>
</dbReference>
<dbReference type="InterPro" id="IPR043129">
    <property type="entry name" value="ATPase_NBD"/>
</dbReference>
<feature type="region of interest" description="Disordered" evidence="3">
    <location>
        <begin position="534"/>
        <end position="576"/>
    </location>
</feature>
<dbReference type="Gene3D" id="2.60.34.10">
    <property type="entry name" value="Substrate Binding Domain Of DNAk, Chain A, domain 1"/>
    <property type="match status" value="1"/>
</dbReference>